<accession>A0A9I9DYK9</accession>
<protein>
    <submittedName>
        <fullName evidence="2">Uncharacterized protein</fullName>
    </submittedName>
</protein>
<reference evidence="2" key="1">
    <citation type="submission" date="2023-03" db="UniProtKB">
        <authorList>
            <consortium name="EnsemblPlants"/>
        </authorList>
    </citation>
    <scope>IDENTIFICATION</scope>
</reference>
<dbReference type="EnsemblPlants" id="MELO3C025939.2.1">
    <property type="protein sequence ID" value="MELO3C025939.2.1"/>
    <property type="gene ID" value="MELO3C025939.2"/>
</dbReference>
<feature type="region of interest" description="Disordered" evidence="1">
    <location>
        <begin position="98"/>
        <end position="201"/>
    </location>
</feature>
<organism evidence="2">
    <name type="scientific">Cucumis melo</name>
    <name type="common">Muskmelon</name>
    <dbReference type="NCBI Taxonomy" id="3656"/>
    <lineage>
        <taxon>Eukaryota</taxon>
        <taxon>Viridiplantae</taxon>
        <taxon>Streptophyta</taxon>
        <taxon>Embryophyta</taxon>
        <taxon>Tracheophyta</taxon>
        <taxon>Spermatophyta</taxon>
        <taxon>Magnoliopsida</taxon>
        <taxon>eudicotyledons</taxon>
        <taxon>Gunneridae</taxon>
        <taxon>Pentapetalae</taxon>
        <taxon>rosids</taxon>
        <taxon>fabids</taxon>
        <taxon>Cucurbitales</taxon>
        <taxon>Cucurbitaceae</taxon>
        <taxon>Benincaseae</taxon>
        <taxon>Cucumis</taxon>
    </lineage>
</organism>
<dbReference type="Gramene" id="MELO3C025939.2.1">
    <property type="protein sequence ID" value="MELO3C025939.2.1"/>
    <property type="gene ID" value="MELO3C025939.2"/>
</dbReference>
<name>A0A9I9DYK9_CUCME</name>
<evidence type="ECO:0000313" key="2">
    <source>
        <dbReference type="EnsemblPlants" id="MELO3C025939.2.1"/>
    </source>
</evidence>
<feature type="compositionally biased region" description="Low complexity" evidence="1">
    <location>
        <begin position="180"/>
        <end position="201"/>
    </location>
</feature>
<sequence>MEEIPRNVSEIICEHIIACVKHPHDARPFPHLIEELSLKACMALEKIPRTVVKHDICTATSLHHIINLHRNKTKTKRLKTKKEGKIKIVNEVEIEEEVEEEERENTQVPLKQKRKCKEEASSSKKKIKFEAKDSRDPLSLALTILPQDQTPKETISPPKFKTTKAKIRSLPSGTPPPPLLSTKKQTPSTSKTKSSNPSYKI</sequence>
<evidence type="ECO:0000256" key="1">
    <source>
        <dbReference type="SAM" id="MobiDB-lite"/>
    </source>
</evidence>
<proteinExistence type="predicted"/>
<dbReference type="AlphaFoldDB" id="A0A9I9DYK9"/>
<feature type="compositionally biased region" description="Basic and acidic residues" evidence="1">
    <location>
        <begin position="116"/>
        <end position="136"/>
    </location>
</feature>